<evidence type="ECO:0000256" key="2">
    <source>
        <dbReference type="ARBA" id="ARBA00012647"/>
    </source>
</evidence>
<dbReference type="GO" id="GO:0000329">
    <property type="term" value="C:fungal-type vacuole membrane"/>
    <property type="evidence" value="ECO:0007669"/>
    <property type="project" value="TreeGrafter"/>
</dbReference>
<dbReference type="Gene3D" id="1.10.60.40">
    <property type="match status" value="1"/>
</dbReference>
<evidence type="ECO:0000313" key="13">
    <source>
        <dbReference type="EMBL" id="QNH89767.1"/>
    </source>
</evidence>
<evidence type="ECO:0000256" key="3">
    <source>
        <dbReference type="ARBA" id="ARBA00022553"/>
    </source>
</evidence>
<feature type="binding site" evidence="9">
    <location>
        <position position="99"/>
    </location>
    <ligand>
        <name>Mg(2+)</name>
        <dbReference type="ChEBI" id="CHEBI:18420"/>
    </ligand>
</feature>
<feature type="binding site" evidence="9">
    <location>
        <position position="353"/>
    </location>
    <ligand>
        <name>Zn(2+)</name>
        <dbReference type="ChEBI" id="CHEBI:29105"/>
        <label>1</label>
    </ligand>
</feature>
<proteinExistence type="evidence at transcript level"/>
<keyword evidence="12" id="KW-0812">Transmembrane</keyword>
<dbReference type="GO" id="GO:0046872">
    <property type="term" value="F:metal ion binding"/>
    <property type="evidence" value="ECO:0007669"/>
    <property type="project" value="UniProtKB-KW"/>
</dbReference>
<dbReference type="SMART" id="SM00098">
    <property type="entry name" value="alkPPc"/>
    <property type="match status" value="1"/>
</dbReference>
<evidence type="ECO:0000256" key="4">
    <source>
        <dbReference type="ARBA" id="ARBA00022723"/>
    </source>
</evidence>
<feature type="binding site" evidence="9">
    <location>
        <position position="200"/>
    </location>
    <ligand>
        <name>Mg(2+)</name>
        <dbReference type="ChEBI" id="CHEBI:18420"/>
    </ligand>
</feature>
<keyword evidence="4 9" id="KW-0479">Metal-binding</keyword>
<feature type="binding site" evidence="9">
    <location>
        <position position="349"/>
    </location>
    <ligand>
        <name>Zn(2+)</name>
        <dbReference type="ChEBI" id="CHEBI:29105"/>
        <label>1</label>
    </ligand>
</feature>
<dbReference type="Gene3D" id="3.40.720.10">
    <property type="entry name" value="Alkaline Phosphatase, subunit A"/>
    <property type="match status" value="1"/>
</dbReference>
<comment type="cofactor">
    <cofactor evidence="9">
        <name>Zn(2+)</name>
        <dbReference type="ChEBI" id="CHEBI:29105"/>
    </cofactor>
    <text evidence="9">Binds 2 Zn(2+) ions.</text>
</comment>
<keyword evidence="6 9" id="KW-0862">Zinc</keyword>
<evidence type="ECO:0000256" key="7">
    <source>
        <dbReference type="ARBA" id="ARBA00022842"/>
    </source>
</evidence>
<evidence type="ECO:0000256" key="5">
    <source>
        <dbReference type="ARBA" id="ARBA00022801"/>
    </source>
</evidence>
<feature type="binding site" evidence="9">
    <location>
        <position position="202"/>
    </location>
    <ligand>
        <name>Mg(2+)</name>
        <dbReference type="ChEBI" id="CHEBI:18420"/>
    </ligand>
</feature>
<feature type="binding site" evidence="9">
    <location>
        <position position="392"/>
    </location>
    <ligand>
        <name>Zn(2+)</name>
        <dbReference type="ChEBI" id="CHEBI:29105"/>
        <label>2</label>
    </ligand>
</feature>
<dbReference type="InterPro" id="IPR001952">
    <property type="entry name" value="Alkaline_phosphatase"/>
</dbReference>
<dbReference type="AlphaFoldDB" id="A0A7G7Y5X1"/>
<dbReference type="PANTHER" id="PTHR11596">
    <property type="entry name" value="ALKALINE PHOSPHATASE"/>
    <property type="match status" value="1"/>
</dbReference>
<dbReference type="SUPFAM" id="SSF53649">
    <property type="entry name" value="Alkaline phosphatase-like"/>
    <property type="match status" value="1"/>
</dbReference>
<reference evidence="13" key="1">
    <citation type="submission" date="2019-11" db="EMBL/GenBank/DDBJ databases">
        <authorList>
            <person name="Wang J.X."/>
        </authorList>
    </citation>
    <scope>NUCLEOTIDE SEQUENCE</scope>
    <source>
        <strain evidence="13">GME8785_g</strain>
    </source>
</reference>
<dbReference type="InterPro" id="IPR018299">
    <property type="entry name" value="Alkaline_phosphatase_AS"/>
</dbReference>
<feature type="binding site" evidence="9">
    <location>
        <position position="391"/>
    </location>
    <ligand>
        <name>Zn(2+)</name>
        <dbReference type="ChEBI" id="CHEBI:29105"/>
        <label>2</label>
    </ligand>
</feature>
<feature type="binding site" evidence="9">
    <location>
        <position position="99"/>
    </location>
    <ligand>
        <name>Zn(2+)</name>
        <dbReference type="ChEBI" id="CHEBI:29105"/>
        <label>2</label>
    </ligand>
</feature>
<protein>
    <recommendedName>
        <fullName evidence="2 11">Alkaline phosphatase</fullName>
        <ecNumber evidence="2 11">3.1.3.1</ecNumber>
    </recommendedName>
</protein>
<comment type="similarity">
    <text evidence="1 10">Belongs to the alkaline phosphatase family.</text>
</comment>
<evidence type="ECO:0000256" key="1">
    <source>
        <dbReference type="ARBA" id="ARBA00005984"/>
    </source>
</evidence>
<dbReference type="PROSITE" id="PS00123">
    <property type="entry name" value="ALKALINE_PHOSPHATASE"/>
    <property type="match status" value="1"/>
</dbReference>
<keyword evidence="12" id="KW-0472">Membrane</keyword>
<dbReference type="PANTHER" id="PTHR11596:SF5">
    <property type="entry name" value="ALKALINE PHOSPHATASE"/>
    <property type="match status" value="1"/>
</dbReference>
<dbReference type="EC" id="3.1.3.1" evidence="2 11"/>
<accession>A0A7G7Y5X1</accession>
<dbReference type="PRINTS" id="PR00113">
    <property type="entry name" value="ALKPHPHTASE"/>
</dbReference>
<evidence type="ECO:0000256" key="10">
    <source>
        <dbReference type="RuleBase" id="RU003946"/>
    </source>
</evidence>
<organism evidence="13">
    <name type="scientific">Gongronella sp</name>
    <dbReference type="NCBI Taxonomy" id="1981611"/>
    <lineage>
        <taxon>Eukaryota</taxon>
        <taxon>Fungi</taxon>
        <taxon>Fungi incertae sedis</taxon>
        <taxon>Mucoromycota</taxon>
        <taxon>Mucoromycotina</taxon>
        <taxon>Mucoromycetes</taxon>
        <taxon>Mucorales</taxon>
        <taxon>Cunninghamellaceae</taxon>
        <taxon>Gongronella</taxon>
    </lineage>
</organism>
<dbReference type="Pfam" id="PF00245">
    <property type="entry name" value="Alk_phosphatase"/>
    <property type="match status" value="1"/>
</dbReference>
<comment type="cofactor">
    <cofactor evidence="9">
        <name>Mg(2+)</name>
        <dbReference type="ChEBI" id="CHEBI:18420"/>
    </cofactor>
    <text evidence="9">Binds 1 Mg(2+) ion.</text>
</comment>
<evidence type="ECO:0000256" key="11">
    <source>
        <dbReference type="RuleBase" id="RU003947"/>
    </source>
</evidence>
<keyword evidence="12" id="KW-1133">Transmembrane helix</keyword>
<sequence length="575" mass="63323">MMQSAGRTKYNSVGTLSEQPFAFENYYLLERRKYTLHPSGRLHGWLISIVVFTMVATMLLLVAMTGDEEISAVPSVHDASVESMSTSDFPPGVILMISDGFGPASETFAHQFHNWRQGDTTKDVPLPLDDILVGHARTKSFSSLVTDSAAGATAFSCGLKTYNGAVGVDDKSQPCGTLLESAKVHRGMMTGLVVTSRITHATPASFSSHVAGRDDENAIAAQLIGDSPLGRVVDLMFGGGTCHFRPNTSSSADTPSCRSDSRDLFKEAQENHDWNVYLDRAAFDGLDANAKLPLMNLFDPSHLEYEIDRNSTTQPSLAEMAYKAVQILGTPERQAPNGYFLVIEGSRIDMAAHTNDPAAHVHDIWEYQETVKKMKEFVKTRPNTVLISISDHETGGLTLGRQVGNDYPEYKWNPSAIERVQKSAETLAAQWIHAVQQNVASESFLQKSIFKQGLGIDDATSDETAWFMEWRNDAPDSDGDVAYQLGDMVSRRALIGWTTHGHTAVDVNLYAYANEGPNIDELRGVIDNVDIAHFVSKYLNLDIQDITKRLNANKTFVDNVAANKRTHAPRGPYFH</sequence>
<comment type="catalytic activity">
    <reaction evidence="11">
        <text>a phosphate monoester + H2O = an alcohol + phosphate</text>
        <dbReference type="Rhea" id="RHEA:15017"/>
        <dbReference type="ChEBI" id="CHEBI:15377"/>
        <dbReference type="ChEBI" id="CHEBI:30879"/>
        <dbReference type="ChEBI" id="CHEBI:43474"/>
        <dbReference type="ChEBI" id="CHEBI:67140"/>
        <dbReference type="EC" id="3.1.3.1"/>
    </reaction>
</comment>
<keyword evidence="7 9" id="KW-0460">Magnesium</keyword>
<feature type="transmembrane region" description="Helical" evidence="12">
    <location>
        <begin position="42"/>
        <end position="64"/>
    </location>
</feature>
<evidence type="ECO:0000256" key="8">
    <source>
        <dbReference type="PIRSR" id="PIRSR601952-1"/>
    </source>
</evidence>
<evidence type="ECO:0000256" key="12">
    <source>
        <dbReference type="SAM" id="Phobius"/>
    </source>
</evidence>
<dbReference type="GO" id="GO:0004035">
    <property type="term" value="F:alkaline phosphatase activity"/>
    <property type="evidence" value="ECO:0007669"/>
    <property type="project" value="UniProtKB-EC"/>
</dbReference>
<feature type="binding site" evidence="9">
    <location>
        <position position="344"/>
    </location>
    <ligand>
        <name>Mg(2+)</name>
        <dbReference type="ChEBI" id="CHEBI:18420"/>
    </ligand>
</feature>
<dbReference type="CDD" id="cd16012">
    <property type="entry name" value="ALP"/>
    <property type="match status" value="1"/>
</dbReference>
<keyword evidence="5 11" id="KW-0378">Hydrolase</keyword>
<keyword evidence="3" id="KW-0597">Phosphoprotein</keyword>
<feature type="binding site" evidence="9">
    <location>
        <position position="502"/>
    </location>
    <ligand>
        <name>Zn(2+)</name>
        <dbReference type="ChEBI" id="CHEBI:29105"/>
        <label>2</label>
    </ligand>
</feature>
<evidence type="ECO:0000256" key="6">
    <source>
        <dbReference type="ARBA" id="ARBA00022833"/>
    </source>
</evidence>
<name>A0A7G7Y5X1_9FUNG</name>
<evidence type="ECO:0000256" key="9">
    <source>
        <dbReference type="PIRSR" id="PIRSR601952-2"/>
    </source>
</evidence>
<dbReference type="EMBL" id="MN685868">
    <property type="protein sequence ID" value="QNH89767.1"/>
    <property type="molecule type" value="mRNA"/>
</dbReference>
<feature type="active site" description="Phosphoserine intermediate" evidence="8">
    <location>
        <position position="148"/>
    </location>
</feature>
<dbReference type="InterPro" id="IPR017850">
    <property type="entry name" value="Alkaline_phosphatase_core_sf"/>
</dbReference>